<comment type="caution">
    <text evidence="2">The sequence shown here is derived from an EMBL/GenBank/DDBJ whole genome shotgun (WGS) entry which is preliminary data.</text>
</comment>
<evidence type="ECO:0000256" key="1">
    <source>
        <dbReference type="SAM" id="MobiDB-lite"/>
    </source>
</evidence>
<proteinExistence type="predicted"/>
<dbReference type="GO" id="GO:0006281">
    <property type="term" value="P:DNA repair"/>
    <property type="evidence" value="ECO:0007669"/>
    <property type="project" value="TreeGrafter"/>
</dbReference>
<dbReference type="GO" id="GO:0031573">
    <property type="term" value="P:mitotic intra-S DNA damage checkpoint signaling"/>
    <property type="evidence" value="ECO:0007669"/>
    <property type="project" value="TreeGrafter"/>
</dbReference>
<dbReference type="PANTHER" id="PTHR15237:SF0">
    <property type="entry name" value="CELL CYCLE CHECKPOINT CONTROL PROTEIN"/>
    <property type="match status" value="1"/>
</dbReference>
<protein>
    <submittedName>
        <fullName evidence="2">Rad9-domain-containing protein</fullName>
    </submittedName>
</protein>
<dbReference type="Proteomes" id="UP000234254">
    <property type="component" value="Unassembled WGS sequence"/>
</dbReference>
<feature type="compositionally biased region" description="Polar residues" evidence="1">
    <location>
        <begin position="335"/>
        <end position="356"/>
    </location>
</feature>
<organism evidence="2 3">
    <name type="scientific">Aspergillus campestris (strain IBT 28561)</name>
    <dbReference type="NCBI Taxonomy" id="1392248"/>
    <lineage>
        <taxon>Eukaryota</taxon>
        <taxon>Fungi</taxon>
        <taxon>Dikarya</taxon>
        <taxon>Ascomycota</taxon>
        <taxon>Pezizomycotina</taxon>
        <taxon>Eurotiomycetes</taxon>
        <taxon>Eurotiomycetidae</taxon>
        <taxon>Eurotiales</taxon>
        <taxon>Aspergillaceae</taxon>
        <taxon>Aspergillus</taxon>
        <taxon>Aspergillus subgen. Circumdati</taxon>
    </lineage>
</organism>
<sequence>MTSLSFSLAPEALVRLHNALICLSKFSHYVSIEAEYDLLRLSALNLTKTAYAGFALDADEFFQTYIFGVNHSNASTRLRADKFSCQIDVKTLLSVFKGRTSGRDKDTAVERCEVELHEDIDETECRLVIRMICGLGVIRSYKLTYEPTTVQHATFDRSSTSNQWSIEPKFLKEITDHFSLSAEQLDIFSAHDKAIFTSYTTKITDGKEILKQPVHTSVAIEKKDFEQFLVEDSLHVVIHLKDFKAVIAHAETAGVMITARYTNPCRPLQFAYDFAGVKTEFTLMTTGESDASDPSSSRAAVPQLSARQTPAPANVSQTKTASSTRQMPPPRSRSVRTLTGNSARGTAEVSTQSQRPPASIDFDSLFVPADDDRQWDVSNEDERDETEDMLGWDATTDQETFSASMGPRLRDIEPSMPLQEEQAVDQEEATGIPPTQRMSQVSRLHLHDDPAGRTTSTNPNHTSTAFNRQRNPTNPALHISPSINIRSTITMLSPPKSNHSLVVNKSQDMFTPSSYLTQLRKIPRRKLAAVIATPRHNGGVPPMYINTMPTSR</sequence>
<dbReference type="EMBL" id="MSFM01000011">
    <property type="protein sequence ID" value="PKY01507.1"/>
    <property type="molecule type" value="Genomic_DNA"/>
</dbReference>
<dbReference type="AlphaFoldDB" id="A0A2I1CV51"/>
<dbReference type="Gene3D" id="3.70.10.10">
    <property type="match status" value="1"/>
</dbReference>
<dbReference type="GO" id="GO:0000076">
    <property type="term" value="P:DNA replication checkpoint signaling"/>
    <property type="evidence" value="ECO:0007669"/>
    <property type="project" value="TreeGrafter"/>
</dbReference>
<dbReference type="InterPro" id="IPR007268">
    <property type="entry name" value="Rad9/Ddc1"/>
</dbReference>
<dbReference type="RefSeq" id="XP_024690101.1">
    <property type="nucleotide sequence ID" value="XM_024838313.1"/>
</dbReference>
<dbReference type="GO" id="GO:0030896">
    <property type="term" value="C:checkpoint clamp complex"/>
    <property type="evidence" value="ECO:0007669"/>
    <property type="project" value="InterPro"/>
</dbReference>
<dbReference type="PANTHER" id="PTHR15237">
    <property type="entry name" value="DNA REPAIR PROTEIN RAD9"/>
    <property type="match status" value="1"/>
</dbReference>
<feature type="region of interest" description="Disordered" evidence="1">
    <location>
        <begin position="286"/>
        <end position="363"/>
    </location>
</feature>
<gene>
    <name evidence="2" type="ORF">P168DRAFT_299102</name>
</gene>
<dbReference type="OrthoDB" id="60092at2759"/>
<evidence type="ECO:0000313" key="3">
    <source>
        <dbReference type="Proteomes" id="UP000234254"/>
    </source>
</evidence>
<evidence type="ECO:0000313" key="2">
    <source>
        <dbReference type="EMBL" id="PKY01507.1"/>
    </source>
</evidence>
<feature type="compositionally biased region" description="Polar residues" evidence="1">
    <location>
        <begin position="314"/>
        <end position="326"/>
    </location>
</feature>
<feature type="compositionally biased region" description="Polar residues" evidence="1">
    <location>
        <begin position="453"/>
        <end position="474"/>
    </location>
</feature>
<dbReference type="Pfam" id="PF04139">
    <property type="entry name" value="Rad9"/>
    <property type="match status" value="1"/>
</dbReference>
<accession>A0A2I1CV51</accession>
<dbReference type="GeneID" id="36545837"/>
<reference evidence="2" key="1">
    <citation type="submission" date="2016-12" db="EMBL/GenBank/DDBJ databases">
        <title>The genomes of Aspergillus section Nigri reveals drivers in fungal speciation.</title>
        <authorList>
            <consortium name="DOE Joint Genome Institute"/>
            <person name="Vesth T.C."/>
            <person name="Nybo J."/>
            <person name="Theobald S."/>
            <person name="Brandl J."/>
            <person name="Frisvad J.C."/>
            <person name="Nielsen K.F."/>
            <person name="Lyhne E.K."/>
            <person name="Kogle M.E."/>
            <person name="Kuo A."/>
            <person name="Riley R."/>
            <person name="Clum A."/>
            <person name="Nolan M."/>
            <person name="Lipzen A."/>
            <person name="Salamov A."/>
            <person name="Henrissat B."/>
            <person name="Wiebenga A."/>
            <person name="De vries R.P."/>
            <person name="Grigoriev I.V."/>
            <person name="Mortensen U.H."/>
            <person name="Andersen M.R."/>
            <person name="Baker S.E."/>
        </authorList>
    </citation>
    <scope>NUCLEOTIDE SEQUENCE</scope>
    <source>
        <strain evidence="2">IBT 28561</strain>
    </source>
</reference>
<keyword evidence="3" id="KW-1185">Reference proteome</keyword>
<name>A0A2I1CV51_ASPC2</name>
<dbReference type="GO" id="GO:0071479">
    <property type="term" value="P:cellular response to ionizing radiation"/>
    <property type="evidence" value="ECO:0007669"/>
    <property type="project" value="TreeGrafter"/>
</dbReference>
<feature type="region of interest" description="Disordered" evidence="1">
    <location>
        <begin position="417"/>
        <end position="475"/>
    </location>
</feature>
<dbReference type="VEuPathDB" id="FungiDB:P168DRAFT_299102"/>